<dbReference type="InterPro" id="IPR000039">
    <property type="entry name" value="Ribosomal_eL18"/>
</dbReference>
<evidence type="ECO:0000259" key="4">
    <source>
        <dbReference type="Pfam" id="PF17135"/>
    </source>
</evidence>
<dbReference type="FunFam" id="3.100.10.10:FF:000001">
    <property type="entry name" value="60S ribosomal protein L18"/>
    <property type="match status" value="1"/>
</dbReference>
<sequence>MFRLLNDGVPPARVACLGIDIVHHHVKKGQRTAPRSEDPYLLLLVKLYRFLARRTEGTFNKVILRRLYMSKINRPPLSISRIARAVQNSPGKTVATVSSVTDDIRLLEVPKLSIAALRFSATARARILAAGGECLTFDQLALRHPTGSNVVLLRGKKNAREAVRHFGHGPHQHKRPYVLSKGRKFEKGRGRRQSRGFKV</sequence>
<dbReference type="Pfam" id="PF17135">
    <property type="entry name" value="Ribosomal_L18"/>
    <property type="match status" value="1"/>
</dbReference>
<dbReference type="GO" id="GO:0003723">
    <property type="term" value="F:RNA binding"/>
    <property type="evidence" value="ECO:0007669"/>
    <property type="project" value="TreeGrafter"/>
</dbReference>
<evidence type="ECO:0000256" key="1">
    <source>
        <dbReference type="ARBA" id="ARBA00006815"/>
    </source>
</evidence>
<feature type="domain" description="Large ribosomal subunit protein uL15/eL18" evidence="4">
    <location>
        <begin position="18"/>
        <end position="199"/>
    </location>
</feature>
<dbReference type="AlphaFoldDB" id="A0A9P6NH17"/>
<gene>
    <name evidence="5" type="ORF">CROQUDRAFT_80417</name>
</gene>
<dbReference type="InterPro" id="IPR021132">
    <property type="entry name" value="Ribosomal_eL18/eL18-A/B/_CS"/>
</dbReference>
<organism evidence="5 6">
    <name type="scientific">Cronartium quercuum f. sp. fusiforme G11</name>
    <dbReference type="NCBI Taxonomy" id="708437"/>
    <lineage>
        <taxon>Eukaryota</taxon>
        <taxon>Fungi</taxon>
        <taxon>Dikarya</taxon>
        <taxon>Basidiomycota</taxon>
        <taxon>Pucciniomycotina</taxon>
        <taxon>Pucciniomycetes</taxon>
        <taxon>Pucciniales</taxon>
        <taxon>Coleosporiaceae</taxon>
        <taxon>Cronartium</taxon>
    </lineage>
</organism>
<dbReference type="PANTHER" id="PTHR10934:SF2">
    <property type="entry name" value="LARGE RIBOSOMAL SUBUNIT PROTEIN EL18"/>
    <property type="match status" value="1"/>
</dbReference>
<dbReference type="Proteomes" id="UP000886653">
    <property type="component" value="Unassembled WGS sequence"/>
</dbReference>
<dbReference type="PANTHER" id="PTHR10934">
    <property type="entry name" value="60S RIBOSOMAL PROTEIN L18"/>
    <property type="match status" value="1"/>
</dbReference>
<accession>A0A9P6NH17</accession>
<evidence type="ECO:0000313" key="5">
    <source>
        <dbReference type="EMBL" id="KAG0144047.1"/>
    </source>
</evidence>
<dbReference type="Gene3D" id="3.100.10.10">
    <property type="match status" value="1"/>
</dbReference>
<dbReference type="GO" id="GO:0022625">
    <property type="term" value="C:cytosolic large ribosomal subunit"/>
    <property type="evidence" value="ECO:0007669"/>
    <property type="project" value="TreeGrafter"/>
</dbReference>
<dbReference type="PROSITE" id="PS01106">
    <property type="entry name" value="RIBOSOMAL_L18E"/>
    <property type="match status" value="1"/>
</dbReference>
<dbReference type="InterPro" id="IPR021131">
    <property type="entry name" value="Ribosomal_uL15/eL18"/>
</dbReference>
<dbReference type="GO" id="GO:0003735">
    <property type="term" value="F:structural constituent of ribosome"/>
    <property type="evidence" value="ECO:0007669"/>
    <property type="project" value="InterPro"/>
</dbReference>
<comment type="caution">
    <text evidence="5">The sequence shown here is derived from an EMBL/GenBank/DDBJ whole genome shotgun (WGS) entry which is preliminary data.</text>
</comment>
<dbReference type="GO" id="GO:0006412">
    <property type="term" value="P:translation"/>
    <property type="evidence" value="ECO:0007669"/>
    <property type="project" value="InterPro"/>
</dbReference>
<protein>
    <recommendedName>
        <fullName evidence="4">Large ribosomal subunit protein uL15/eL18 domain-containing protein</fullName>
    </recommendedName>
</protein>
<evidence type="ECO:0000313" key="6">
    <source>
        <dbReference type="Proteomes" id="UP000886653"/>
    </source>
</evidence>
<proteinExistence type="inferred from homology"/>
<name>A0A9P6NH17_9BASI</name>
<keyword evidence="6" id="KW-1185">Reference proteome</keyword>
<comment type="similarity">
    <text evidence="1">Belongs to the eukaryotic ribosomal protein eL18 family.</text>
</comment>
<evidence type="ECO:0000256" key="2">
    <source>
        <dbReference type="ARBA" id="ARBA00022980"/>
    </source>
</evidence>
<keyword evidence="3" id="KW-0687">Ribonucleoprotein</keyword>
<evidence type="ECO:0000256" key="3">
    <source>
        <dbReference type="ARBA" id="ARBA00023274"/>
    </source>
</evidence>
<dbReference type="SUPFAM" id="SSF52080">
    <property type="entry name" value="Ribosomal proteins L15p and L18e"/>
    <property type="match status" value="1"/>
</dbReference>
<reference evidence="5" key="1">
    <citation type="submission" date="2013-11" db="EMBL/GenBank/DDBJ databases">
        <title>Genome sequence of the fusiform rust pathogen reveals effectors for host alternation and coevolution with pine.</title>
        <authorList>
            <consortium name="DOE Joint Genome Institute"/>
            <person name="Smith K."/>
            <person name="Pendleton A."/>
            <person name="Kubisiak T."/>
            <person name="Anderson C."/>
            <person name="Salamov A."/>
            <person name="Aerts A."/>
            <person name="Riley R."/>
            <person name="Clum A."/>
            <person name="Lindquist E."/>
            <person name="Ence D."/>
            <person name="Campbell M."/>
            <person name="Kronenberg Z."/>
            <person name="Feau N."/>
            <person name="Dhillon B."/>
            <person name="Hamelin R."/>
            <person name="Burleigh J."/>
            <person name="Smith J."/>
            <person name="Yandell M."/>
            <person name="Nelson C."/>
            <person name="Grigoriev I."/>
            <person name="Davis J."/>
        </authorList>
    </citation>
    <scope>NUCLEOTIDE SEQUENCE</scope>
    <source>
        <strain evidence="5">G11</strain>
    </source>
</reference>
<dbReference type="EMBL" id="MU167304">
    <property type="protein sequence ID" value="KAG0144047.1"/>
    <property type="molecule type" value="Genomic_DNA"/>
</dbReference>
<keyword evidence="2" id="KW-0689">Ribosomal protein</keyword>
<dbReference type="OrthoDB" id="6353017at2759"/>
<dbReference type="InterPro" id="IPR036227">
    <property type="entry name" value="Ribosomal_uL15/eL18_sf"/>
</dbReference>